<dbReference type="AlphaFoldDB" id="A0A286U226"/>
<dbReference type="Proteomes" id="UP000218542">
    <property type="component" value="Unassembled WGS sequence"/>
</dbReference>
<name>A0A286U226_9BACT</name>
<reference evidence="7" key="1">
    <citation type="journal article" date="2017" name="Environ. Microbiol. Rep.">
        <title>Genetic Diversity of Marine Anaerobic Ammonium-Oxidizing Bacteria as Revealed by Genomic and Proteomic Analyses of 'Candidatus Scalindua japonica'.</title>
        <authorList>
            <person name="Oshiki M."/>
            <person name="Mizuto K."/>
            <person name="Kimura Z."/>
            <person name="Kindaichi T."/>
            <person name="Satoh H."/>
            <person name="Okabe S."/>
        </authorList>
    </citation>
    <scope>NUCLEOTIDE SEQUENCE [LARGE SCALE GENOMIC DNA]</scope>
    <source>
        <strain evidence="7">husup-a2</strain>
    </source>
</reference>
<dbReference type="OrthoDB" id="5505563at2"/>
<protein>
    <submittedName>
        <fullName evidence="6">Metallophosphoesterase</fullName>
    </submittedName>
</protein>
<accession>A0A286U226</accession>
<evidence type="ECO:0000313" key="6">
    <source>
        <dbReference type="EMBL" id="GAX62111.1"/>
    </source>
</evidence>
<evidence type="ECO:0000313" key="7">
    <source>
        <dbReference type="Proteomes" id="UP000218542"/>
    </source>
</evidence>
<keyword evidence="3" id="KW-0408">Iron</keyword>
<dbReference type="SUPFAM" id="SSF56300">
    <property type="entry name" value="Metallo-dependent phosphatases"/>
    <property type="match status" value="1"/>
</dbReference>
<keyword evidence="7" id="KW-1185">Reference proteome</keyword>
<dbReference type="Pfam" id="PF00149">
    <property type="entry name" value="Metallophos"/>
    <property type="match status" value="1"/>
</dbReference>
<proteinExistence type="inferred from homology"/>
<gene>
    <name evidence="6" type="ORF">SCALIN_C28_0314</name>
</gene>
<sequence>MADKTAHNLTSDLEEGLNRRSFVKYGLGVGKAVFIGGLLVGNFTGCTTVSKKSRDTKSGRKKDIKLAHITDTHVTFTGKNGTALKEESFNIFRDVIAQVNDMPDIDCILFGGDNINNTDPGTKGFDEFMNIMSSVKVPYFAQFGNREVSPIPPGIALSKKQYAEKMKGHGLDLAKYSWSISPVPGLRILGLDTTIEGHDNGEIPEDGLKWLKKEIAKYPNDIIVTLSHHLLLPTWGNRDIQKWEKKYLLKDHQKVNTILENSPQVKACLMGHHHVSKVQTIAGLHYIASPATVQYPHAFRTITINKNEARLEFHQVRDQRIIKLGKHHLLTSKNAEEYAGGSAAETLAYCHGSKEDNDATLKFR</sequence>
<dbReference type="RefSeq" id="WP_096895486.1">
    <property type="nucleotide sequence ID" value="NZ_BAOS01000028.1"/>
</dbReference>
<organism evidence="6 7">
    <name type="scientific">Candidatus Scalindua japonica</name>
    <dbReference type="NCBI Taxonomy" id="1284222"/>
    <lineage>
        <taxon>Bacteria</taxon>
        <taxon>Pseudomonadati</taxon>
        <taxon>Planctomycetota</taxon>
        <taxon>Candidatus Brocadiia</taxon>
        <taxon>Candidatus Brocadiales</taxon>
        <taxon>Candidatus Scalinduaceae</taxon>
        <taxon>Candidatus Scalindua</taxon>
    </lineage>
</organism>
<dbReference type="InterPro" id="IPR050884">
    <property type="entry name" value="CNP_phosphodiesterase-III"/>
</dbReference>
<evidence type="ECO:0000256" key="2">
    <source>
        <dbReference type="ARBA" id="ARBA00022801"/>
    </source>
</evidence>
<dbReference type="InterPro" id="IPR004843">
    <property type="entry name" value="Calcineurin-like_PHP"/>
</dbReference>
<keyword evidence="1" id="KW-0479">Metal-binding</keyword>
<dbReference type="PANTHER" id="PTHR42988:SF2">
    <property type="entry name" value="CYCLIC NUCLEOTIDE PHOSPHODIESTERASE CBUA0032-RELATED"/>
    <property type="match status" value="1"/>
</dbReference>
<evidence type="ECO:0000256" key="3">
    <source>
        <dbReference type="ARBA" id="ARBA00023004"/>
    </source>
</evidence>
<dbReference type="Gene3D" id="3.60.21.10">
    <property type="match status" value="1"/>
</dbReference>
<evidence type="ECO:0000256" key="1">
    <source>
        <dbReference type="ARBA" id="ARBA00022723"/>
    </source>
</evidence>
<evidence type="ECO:0000259" key="5">
    <source>
        <dbReference type="Pfam" id="PF00149"/>
    </source>
</evidence>
<feature type="domain" description="Calcineurin-like phosphoesterase" evidence="5">
    <location>
        <begin position="65"/>
        <end position="275"/>
    </location>
</feature>
<dbReference type="GO" id="GO:0046872">
    <property type="term" value="F:metal ion binding"/>
    <property type="evidence" value="ECO:0007669"/>
    <property type="project" value="UniProtKB-KW"/>
</dbReference>
<keyword evidence="2" id="KW-0378">Hydrolase</keyword>
<dbReference type="PANTHER" id="PTHR42988">
    <property type="entry name" value="PHOSPHOHYDROLASE"/>
    <property type="match status" value="1"/>
</dbReference>
<evidence type="ECO:0000256" key="4">
    <source>
        <dbReference type="ARBA" id="ARBA00025742"/>
    </source>
</evidence>
<dbReference type="InterPro" id="IPR029052">
    <property type="entry name" value="Metallo-depent_PP-like"/>
</dbReference>
<dbReference type="GO" id="GO:0016787">
    <property type="term" value="F:hydrolase activity"/>
    <property type="evidence" value="ECO:0007669"/>
    <property type="project" value="UniProtKB-KW"/>
</dbReference>
<comment type="caution">
    <text evidence="6">The sequence shown here is derived from an EMBL/GenBank/DDBJ whole genome shotgun (WGS) entry which is preliminary data.</text>
</comment>
<comment type="similarity">
    <text evidence="4">Belongs to the cyclic nucleotide phosphodiesterase class-III family.</text>
</comment>
<dbReference type="EMBL" id="BAOS01000028">
    <property type="protein sequence ID" value="GAX62111.1"/>
    <property type="molecule type" value="Genomic_DNA"/>
</dbReference>